<sequence>MITIYHNPECGTSRNVLQIIRDAGYSPQVIEYVKEGWDGDQLDYLLSAAKITPRQALRTTKSPAGALGLLDESVTDDVLFEAMLAHPILVNRPMVCISVDEYEVEATRVPKRPSQEVVALCRPSDAILDILPLWPTGPYQKEDGTLIIDTSGQRVLHK</sequence>
<keyword evidence="2" id="KW-0059">Arsenical resistance</keyword>
<dbReference type="SUPFAM" id="SSF52833">
    <property type="entry name" value="Thioredoxin-like"/>
    <property type="match status" value="1"/>
</dbReference>
<organism evidence="8 9">
    <name type="scientific">Alteromonas australica</name>
    <dbReference type="NCBI Taxonomy" id="589873"/>
    <lineage>
        <taxon>Bacteria</taxon>
        <taxon>Pseudomonadati</taxon>
        <taxon>Pseudomonadota</taxon>
        <taxon>Gammaproteobacteria</taxon>
        <taxon>Alteromonadales</taxon>
        <taxon>Alteromonadaceae</taxon>
        <taxon>Alteromonas/Salinimonas group</taxon>
        <taxon>Alteromonas</taxon>
    </lineage>
</organism>
<evidence type="ECO:0000256" key="7">
    <source>
        <dbReference type="PROSITE-ProRule" id="PRU01282"/>
    </source>
</evidence>
<dbReference type="PANTHER" id="PTHR30041:SF5">
    <property type="entry name" value="ARSENATE REDUCTASE-RELATED"/>
    <property type="match status" value="1"/>
</dbReference>
<dbReference type="Pfam" id="PF03960">
    <property type="entry name" value="ArsC"/>
    <property type="match status" value="1"/>
</dbReference>
<dbReference type="PANTHER" id="PTHR30041">
    <property type="entry name" value="ARSENATE REDUCTASE"/>
    <property type="match status" value="1"/>
</dbReference>
<evidence type="ECO:0000256" key="2">
    <source>
        <dbReference type="ARBA" id="ARBA00022849"/>
    </source>
</evidence>
<dbReference type="AlphaFoldDB" id="A0A075P0X2"/>
<evidence type="ECO:0000313" key="9">
    <source>
        <dbReference type="Proteomes" id="UP000056090"/>
    </source>
</evidence>
<dbReference type="Proteomes" id="UP000056090">
    <property type="component" value="Chromosome"/>
</dbReference>
<dbReference type="InterPro" id="IPR006660">
    <property type="entry name" value="Arsenate_reductase-like"/>
</dbReference>
<dbReference type="InterPro" id="IPR036249">
    <property type="entry name" value="Thioredoxin-like_sf"/>
</dbReference>
<dbReference type="GeneID" id="78254725"/>
<evidence type="ECO:0000256" key="6">
    <source>
        <dbReference type="ARBA" id="ARBA00041755"/>
    </source>
</evidence>
<dbReference type="eggNOG" id="COG1393">
    <property type="taxonomic scope" value="Bacteria"/>
</dbReference>
<gene>
    <name evidence="8" type="ORF">EP13_07330</name>
</gene>
<keyword evidence="3" id="KW-0560">Oxidoreductase</keyword>
<evidence type="ECO:0000256" key="5">
    <source>
        <dbReference type="ARBA" id="ARBA00039879"/>
    </source>
</evidence>
<dbReference type="RefSeq" id="WP_044056698.1">
    <property type="nucleotide sequence ID" value="NZ_CBCSKJ010000001.1"/>
</dbReference>
<proteinExistence type="inferred from homology"/>
<dbReference type="EMBL" id="CP008849">
    <property type="protein sequence ID" value="AIF98515.1"/>
    <property type="molecule type" value="Genomic_DNA"/>
</dbReference>
<dbReference type="InterPro" id="IPR006659">
    <property type="entry name" value="Arsenate_reductase"/>
</dbReference>
<dbReference type="GO" id="GO:0046685">
    <property type="term" value="P:response to arsenic-containing substance"/>
    <property type="evidence" value="ECO:0007669"/>
    <property type="project" value="UniProtKB-KW"/>
</dbReference>
<dbReference type="EC" id="1.20.4.1" evidence="4"/>
<protein>
    <recommendedName>
        <fullName evidence="5">Arsenate reductase</fullName>
        <ecNumber evidence="4">1.20.4.1</ecNumber>
    </recommendedName>
    <alternativeName>
        <fullName evidence="6">Arsenical pump modifier</fullName>
    </alternativeName>
</protein>
<dbReference type="Gene3D" id="3.40.30.10">
    <property type="entry name" value="Glutaredoxin"/>
    <property type="match status" value="1"/>
</dbReference>
<comment type="similarity">
    <text evidence="1 7">Belongs to the ArsC family.</text>
</comment>
<evidence type="ECO:0000256" key="3">
    <source>
        <dbReference type="ARBA" id="ARBA00023002"/>
    </source>
</evidence>
<name>A0A075P0X2_9ALTE</name>
<reference evidence="8 9" key="1">
    <citation type="submission" date="2014-06" db="EMBL/GenBank/DDBJ databases">
        <title>Genomes of Alteromonas australica, a world apart.</title>
        <authorList>
            <person name="Gonzaga A."/>
            <person name="Lopez-Perez M."/>
            <person name="Rodriguez-Valera F."/>
        </authorList>
    </citation>
    <scope>NUCLEOTIDE SEQUENCE [LARGE SCALE GENOMIC DNA]</scope>
    <source>
        <strain evidence="8 9">H 17</strain>
    </source>
</reference>
<dbReference type="CDD" id="cd03034">
    <property type="entry name" value="ArsC_ArsC"/>
    <property type="match status" value="1"/>
</dbReference>
<accession>A0A075P0X2</accession>
<dbReference type="PROSITE" id="PS51353">
    <property type="entry name" value="ARSC"/>
    <property type="match status" value="1"/>
</dbReference>
<dbReference type="KEGG" id="aal:EP13_07330"/>
<evidence type="ECO:0000256" key="1">
    <source>
        <dbReference type="ARBA" id="ARBA00007198"/>
    </source>
</evidence>
<evidence type="ECO:0000313" key="8">
    <source>
        <dbReference type="EMBL" id="AIF98515.1"/>
    </source>
</evidence>
<keyword evidence="9" id="KW-1185">Reference proteome</keyword>
<evidence type="ECO:0000256" key="4">
    <source>
        <dbReference type="ARBA" id="ARBA00038969"/>
    </source>
</evidence>
<dbReference type="GO" id="GO:0008794">
    <property type="term" value="F:arsenate reductase (glutaredoxin) activity"/>
    <property type="evidence" value="ECO:0007669"/>
    <property type="project" value="UniProtKB-EC"/>
</dbReference>